<accession>A0A081BE18</accession>
<protein>
    <submittedName>
        <fullName evidence="2">Alkanal monooxygenase</fullName>
    </submittedName>
</protein>
<dbReference type="EMBL" id="BBIO01000017">
    <property type="protein sequence ID" value="GAK46286.1"/>
    <property type="molecule type" value="Genomic_DNA"/>
</dbReference>
<comment type="caution">
    <text evidence="2">The sequence shown here is derived from an EMBL/GenBank/DDBJ whole genome shotgun (WGS) entry which is preliminary data.</text>
</comment>
<organism evidence="2 3">
    <name type="scientific">Tepidicaulis marinus</name>
    <dbReference type="NCBI Taxonomy" id="1333998"/>
    <lineage>
        <taxon>Bacteria</taxon>
        <taxon>Pseudomonadati</taxon>
        <taxon>Pseudomonadota</taxon>
        <taxon>Alphaproteobacteria</taxon>
        <taxon>Hyphomicrobiales</taxon>
        <taxon>Parvibaculaceae</taxon>
        <taxon>Tepidicaulis</taxon>
    </lineage>
</organism>
<dbReference type="AlphaFoldDB" id="A0A081BE18"/>
<dbReference type="PANTHER" id="PTHR30137:SF6">
    <property type="entry name" value="LUCIFERASE-LIKE MONOOXYGENASE"/>
    <property type="match status" value="1"/>
</dbReference>
<dbReference type="PANTHER" id="PTHR30137">
    <property type="entry name" value="LUCIFERASE-LIKE MONOOXYGENASE"/>
    <property type="match status" value="1"/>
</dbReference>
<name>A0A081BE18_9HYPH</name>
<dbReference type="Proteomes" id="UP000028702">
    <property type="component" value="Unassembled WGS sequence"/>
</dbReference>
<evidence type="ECO:0000313" key="2">
    <source>
        <dbReference type="EMBL" id="GAK46286.1"/>
    </source>
</evidence>
<proteinExistence type="predicted"/>
<dbReference type="InterPro" id="IPR050766">
    <property type="entry name" value="Bact_Lucif_Oxidored"/>
</dbReference>
<keyword evidence="3" id="KW-1185">Reference proteome</keyword>
<evidence type="ECO:0000313" key="3">
    <source>
        <dbReference type="Proteomes" id="UP000028702"/>
    </source>
</evidence>
<gene>
    <name evidence="2" type="ORF">M2A_2785</name>
</gene>
<dbReference type="eggNOG" id="COG2141">
    <property type="taxonomic scope" value="Bacteria"/>
</dbReference>
<keyword evidence="2" id="KW-0560">Oxidoreductase</keyword>
<dbReference type="InterPro" id="IPR011251">
    <property type="entry name" value="Luciferase-like_dom"/>
</dbReference>
<dbReference type="STRING" id="1333998.M2A_2785"/>
<keyword evidence="2" id="KW-0503">Monooxygenase</keyword>
<reference evidence="2 3" key="1">
    <citation type="submission" date="2014-07" db="EMBL/GenBank/DDBJ databases">
        <title>Tepidicaulis marinum gen. nov., sp. nov., a novel marine bacterium denitrifying nitrate to nitrous oxide strictly under microaerobic conditions.</title>
        <authorList>
            <person name="Takeuchi M."/>
            <person name="Yamagishi T."/>
            <person name="Kamagata Y."/>
            <person name="Oshima K."/>
            <person name="Hattori M."/>
            <person name="Katayama T."/>
            <person name="Hanada S."/>
            <person name="Tamaki H."/>
            <person name="Marumo K."/>
            <person name="Maeda H."/>
            <person name="Nedachi M."/>
            <person name="Iwasaki W."/>
            <person name="Suwa Y."/>
            <person name="Sakata S."/>
        </authorList>
    </citation>
    <scope>NUCLEOTIDE SEQUENCE [LARGE SCALE GENOMIC DNA]</scope>
    <source>
        <strain evidence="2 3">MA2</strain>
    </source>
</reference>
<dbReference type="GO" id="GO:0004497">
    <property type="term" value="F:monooxygenase activity"/>
    <property type="evidence" value="ECO:0007669"/>
    <property type="project" value="UniProtKB-KW"/>
</dbReference>
<evidence type="ECO:0000259" key="1">
    <source>
        <dbReference type="Pfam" id="PF00296"/>
    </source>
</evidence>
<dbReference type="InterPro" id="IPR036661">
    <property type="entry name" value="Luciferase-like_sf"/>
</dbReference>
<sequence>MQFGIQMVFQNFDRANSGVTDGQVYDEEIRLGLLAEELGFDALWPVEHHFEDYSFCPDNTQFLSYMAARTKRIKLGTGAVILPWNVPVRIAEKVVLLDHLCQGRTLFGMGRGLARKEYDGMGVNMDEARQRFDEASPMIIDALETGFIEGSGPFYPQKRIEIRPNPRGSFKGRIYQVAMSPESVLQCAKAGARMVIFAQKPWEAQAEAVKEYKAAYKAQHGEDAPPIMICDFTYCDTDPARAKELGQKYVTNYLLSVLDHYELAGEHFKNAKGYESYAQAVDAIRALGKDGMAKTYLDVTAWGTPKEIVEKFEYRKSLLGEFDINPCFLFGGMSYEEAAESMRSFARHVIPALRKSSKRKVA</sequence>
<dbReference type="GO" id="GO:0005829">
    <property type="term" value="C:cytosol"/>
    <property type="evidence" value="ECO:0007669"/>
    <property type="project" value="TreeGrafter"/>
</dbReference>
<dbReference type="Gene3D" id="3.20.20.30">
    <property type="entry name" value="Luciferase-like domain"/>
    <property type="match status" value="1"/>
</dbReference>
<dbReference type="Pfam" id="PF00296">
    <property type="entry name" value="Bac_luciferase"/>
    <property type="match status" value="1"/>
</dbReference>
<dbReference type="SUPFAM" id="SSF51679">
    <property type="entry name" value="Bacterial luciferase-like"/>
    <property type="match status" value="1"/>
</dbReference>
<dbReference type="RefSeq" id="WP_045448710.1">
    <property type="nucleotide sequence ID" value="NZ_BBIO01000017.1"/>
</dbReference>
<feature type="domain" description="Luciferase-like" evidence="1">
    <location>
        <begin position="1"/>
        <end position="318"/>
    </location>
</feature>
<dbReference type="GO" id="GO:0016705">
    <property type="term" value="F:oxidoreductase activity, acting on paired donors, with incorporation or reduction of molecular oxygen"/>
    <property type="evidence" value="ECO:0007669"/>
    <property type="project" value="InterPro"/>
</dbReference>